<dbReference type="Proteomes" id="UP000515472">
    <property type="component" value="Chromosome"/>
</dbReference>
<protein>
    <submittedName>
        <fullName evidence="1">Uncharacterized protein</fullName>
    </submittedName>
</protein>
<dbReference type="AlphaFoldDB" id="A0A7R7IZE3"/>
<keyword evidence="2" id="KW-1185">Reference proteome</keyword>
<proteinExistence type="predicted"/>
<evidence type="ECO:0000313" key="1">
    <source>
        <dbReference type="EMBL" id="BCO11561.1"/>
    </source>
</evidence>
<accession>A0A7R7IZE3</accession>
<sequence length="74" mass="8109">MLEENIMAITGGNSMGVLVCYDDFTYDVVTDFHLDYLVSTGSIVGFDRSEKWVKQEEAIPVPPPATATKAEHSA</sequence>
<dbReference type="InterPro" id="IPR054686">
    <property type="entry name" value="GSU3473-like"/>
</dbReference>
<reference evidence="1 2" key="1">
    <citation type="submission" date="2020-06" db="EMBL/GenBank/DDBJ databases">
        <title>Interaction of electrochemicaly active bacteria, Geobacter bremensis R4 on different carbon anode.</title>
        <authorList>
            <person name="Meng L."/>
            <person name="Yoshida N."/>
        </authorList>
    </citation>
    <scope>NUCLEOTIDE SEQUENCE [LARGE SCALE GENOMIC DNA]</scope>
    <source>
        <strain evidence="1 2">R4</strain>
    </source>
</reference>
<organism evidence="1 2">
    <name type="scientific">Citrifermentans bremense</name>
    <dbReference type="NCBI Taxonomy" id="60035"/>
    <lineage>
        <taxon>Bacteria</taxon>
        <taxon>Pseudomonadati</taxon>
        <taxon>Thermodesulfobacteriota</taxon>
        <taxon>Desulfuromonadia</taxon>
        <taxon>Geobacterales</taxon>
        <taxon>Geobacteraceae</taxon>
        <taxon>Citrifermentans</taxon>
    </lineage>
</organism>
<name>A0A7R7IZE3_9BACT</name>
<evidence type="ECO:0000313" key="2">
    <source>
        <dbReference type="Proteomes" id="UP000515472"/>
    </source>
</evidence>
<dbReference type="NCBIfam" id="NF045719">
    <property type="entry name" value="GSU3473_fam"/>
    <property type="match status" value="1"/>
</dbReference>
<dbReference type="EMBL" id="AP023213">
    <property type="protein sequence ID" value="BCO11561.1"/>
    <property type="molecule type" value="Genomic_DNA"/>
</dbReference>
<gene>
    <name evidence="1" type="ORF">GEOBRER4_n3287</name>
</gene>